<accession>A0ACB6RJV2</accession>
<protein>
    <submittedName>
        <fullName evidence="1">Uncharacterized protein</fullName>
    </submittedName>
</protein>
<reference evidence="1" key="1">
    <citation type="journal article" date="2020" name="Stud. Mycol.">
        <title>101 Dothideomycetes genomes: a test case for predicting lifestyles and emergence of pathogens.</title>
        <authorList>
            <person name="Haridas S."/>
            <person name="Albert R."/>
            <person name="Binder M."/>
            <person name="Bloem J."/>
            <person name="Labutti K."/>
            <person name="Salamov A."/>
            <person name="Andreopoulos B."/>
            <person name="Baker S."/>
            <person name="Barry K."/>
            <person name="Bills G."/>
            <person name="Bluhm B."/>
            <person name="Cannon C."/>
            <person name="Castanera R."/>
            <person name="Culley D."/>
            <person name="Daum C."/>
            <person name="Ezra D."/>
            <person name="Gonzalez J."/>
            <person name="Henrissat B."/>
            <person name="Kuo A."/>
            <person name="Liang C."/>
            <person name="Lipzen A."/>
            <person name="Lutzoni F."/>
            <person name="Magnuson J."/>
            <person name="Mondo S."/>
            <person name="Nolan M."/>
            <person name="Ohm R."/>
            <person name="Pangilinan J."/>
            <person name="Park H.-J."/>
            <person name="Ramirez L."/>
            <person name="Alfaro M."/>
            <person name="Sun H."/>
            <person name="Tritt A."/>
            <person name="Yoshinaga Y."/>
            <person name="Zwiers L.-H."/>
            <person name="Turgeon B."/>
            <person name="Goodwin S."/>
            <person name="Spatafora J."/>
            <person name="Crous P."/>
            <person name="Grigoriev I."/>
        </authorList>
    </citation>
    <scope>NUCLEOTIDE SEQUENCE</scope>
    <source>
        <strain evidence="1">CBS 525.71</strain>
    </source>
</reference>
<feature type="non-terminal residue" evidence="1">
    <location>
        <position position="1"/>
    </location>
</feature>
<evidence type="ECO:0000313" key="1">
    <source>
        <dbReference type="EMBL" id="KAF2621249.1"/>
    </source>
</evidence>
<evidence type="ECO:0000313" key="2">
    <source>
        <dbReference type="Proteomes" id="UP000799754"/>
    </source>
</evidence>
<dbReference type="EMBL" id="MU006758">
    <property type="protein sequence ID" value="KAF2621249.1"/>
    <property type="molecule type" value="Genomic_DNA"/>
</dbReference>
<name>A0ACB6RJV2_9PLEO</name>
<proteinExistence type="predicted"/>
<gene>
    <name evidence="1" type="ORF">BU25DRAFT_354804</name>
</gene>
<dbReference type="Proteomes" id="UP000799754">
    <property type="component" value="Unassembled WGS sequence"/>
</dbReference>
<organism evidence="1 2">
    <name type="scientific">Macroventuria anomochaeta</name>
    <dbReference type="NCBI Taxonomy" id="301207"/>
    <lineage>
        <taxon>Eukaryota</taxon>
        <taxon>Fungi</taxon>
        <taxon>Dikarya</taxon>
        <taxon>Ascomycota</taxon>
        <taxon>Pezizomycotina</taxon>
        <taxon>Dothideomycetes</taxon>
        <taxon>Pleosporomycetidae</taxon>
        <taxon>Pleosporales</taxon>
        <taxon>Pleosporineae</taxon>
        <taxon>Didymellaceae</taxon>
        <taxon>Macroventuria</taxon>
    </lineage>
</organism>
<comment type="caution">
    <text evidence="1">The sequence shown here is derived from an EMBL/GenBank/DDBJ whole genome shotgun (WGS) entry which is preliminary data.</text>
</comment>
<keyword evidence="2" id="KW-1185">Reference proteome</keyword>
<sequence length="63" mass="7521">LRTRDEIEAFWIDAVCINQDDLDERSAQVMLMGDVYQRCSKVYVCAKKIIDRFIPAILQDWRR</sequence>